<organism evidence="1 2">
    <name type="scientific">Armillaria gallica</name>
    <name type="common">Bulbous honey fungus</name>
    <name type="synonym">Armillaria bulbosa</name>
    <dbReference type="NCBI Taxonomy" id="47427"/>
    <lineage>
        <taxon>Eukaryota</taxon>
        <taxon>Fungi</taxon>
        <taxon>Dikarya</taxon>
        <taxon>Basidiomycota</taxon>
        <taxon>Agaricomycotina</taxon>
        <taxon>Agaricomycetes</taxon>
        <taxon>Agaricomycetidae</taxon>
        <taxon>Agaricales</taxon>
        <taxon>Marasmiineae</taxon>
        <taxon>Physalacriaceae</taxon>
        <taxon>Armillaria</taxon>
    </lineage>
</organism>
<sequence length="190" mass="20588">MTAKPTVTLEDRKSLPALPSALQNQRRLLSTTLRTWAAVSTAAGSLGDTARTNSSVPVVVVYSLWVPCYRFISNTEEASYRRFRRSPMPSRLAVPPRLQDDLRDHPPLQIHLRLFSCTPSTLAMVSTAAGALVDKTRTSCTVSKLITWSPSPPISSISPISPTTATTDFFRPSSIATTMSAPLEDATAAL</sequence>
<dbReference type="AlphaFoldDB" id="A0A2H3C7M1"/>
<dbReference type="Proteomes" id="UP000217790">
    <property type="component" value="Unassembled WGS sequence"/>
</dbReference>
<reference evidence="2" key="1">
    <citation type="journal article" date="2017" name="Nat. Ecol. Evol.">
        <title>Genome expansion and lineage-specific genetic innovations in the forest pathogenic fungi Armillaria.</title>
        <authorList>
            <person name="Sipos G."/>
            <person name="Prasanna A.N."/>
            <person name="Walter M.C."/>
            <person name="O'Connor E."/>
            <person name="Balint B."/>
            <person name="Krizsan K."/>
            <person name="Kiss B."/>
            <person name="Hess J."/>
            <person name="Varga T."/>
            <person name="Slot J."/>
            <person name="Riley R."/>
            <person name="Boka B."/>
            <person name="Rigling D."/>
            <person name="Barry K."/>
            <person name="Lee J."/>
            <person name="Mihaltcheva S."/>
            <person name="LaButti K."/>
            <person name="Lipzen A."/>
            <person name="Waldron R."/>
            <person name="Moloney N.M."/>
            <person name="Sperisen C."/>
            <person name="Kredics L."/>
            <person name="Vagvoelgyi C."/>
            <person name="Patrignani A."/>
            <person name="Fitzpatrick D."/>
            <person name="Nagy I."/>
            <person name="Doyle S."/>
            <person name="Anderson J.B."/>
            <person name="Grigoriev I.V."/>
            <person name="Gueldener U."/>
            <person name="Muensterkoetter M."/>
            <person name="Nagy L.G."/>
        </authorList>
    </citation>
    <scope>NUCLEOTIDE SEQUENCE [LARGE SCALE GENOMIC DNA]</scope>
    <source>
        <strain evidence="2">Ar21-2</strain>
    </source>
</reference>
<keyword evidence="2" id="KW-1185">Reference proteome</keyword>
<protein>
    <submittedName>
        <fullName evidence="1">Uncharacterized protein</fullName>
    </submittedName>
</protein>
<accession>A0A2H3C7M1</accession>
<evidence type="ECO:0000313" key="1">
    <source>
        <dbReference type="EMBL" id="PBK79059.1"/>
    </source>
</evidence>
<gene>
    <name evidence="1" type="ORF">ARMGADRAFT_1093501</name>
</gene>
<dbReference type="InParanoid" id="A0A2H3C7M1"/>
<name>A0A2H3C7M1_ARMGA</name>
<proteinExistence type="predicted"/>
<dbReference type="EMBL" id="KZ293839">
    <property type="protein sequence ID" value="PBK79059.1"/>
    <property type="molecule type" value="Genomic_DNA"/>
</dbReference>
<evidence type="ECO:0000313" key="2">
    <source>
        <dbReference type="Proteomes" id="UP000217790"/>
    </source>
</evidence>